<protein>
    <submittedName>
        <fullName evidence="1">Uncharacterized protein</fullName>
    </submittedName>
</protein>
<dbReference type="EMBL" id="BK016120">
    <property type="protein sequence ID" value="DAF96673.1"/>
    <property type="molecule type" value="Genomic_DNA"/>
</dbReference>
<name>A0A8S5UQ98_9CAUD</name>
<evidence type="ECO:0000313" key="1">
    <source>
        <dbReference type="EMBL" id="DAF96673.1"/>
    </source>
</evidence>
<organism evidence="1">
    <name type="scientific">Siphoviridae sp. ctfrT39</name>
    <dbReference type="NCBI Taxonomy" id="2825598"/>
    <lineage>
        <taxon>Viruses</taxon>
        <taxon>Duplodnaviria</taxon>
        <taxon>Heunggongvirae</taxon>
        <taxon>Uroviricota</taxon>
        <taxon>Caudoviricetes</taxon>
    </lineage>
</organism>
<proteinExistence type="predicted"/>
<accession>A0A8S5UQ98</accession>
<reference evidence="1" key="1">
    <citation type="journal article" date="2021" name="Proc. Natl. Acad. Sci. U.S.A.">
        <title>A Catalog of Tens of Thousands of Viruses from Human Metagenomes Reveals Hidden Associations with Chronic Diseases.</title>
        <authorList>
            <person name="Tisza M.J."/>
            <person name="Buck C.B."/>
        </authorList>
    </citation>
    <scope>NUCLEOTIDE SEQUENCE</scope>
    <source>
        <strain evidence="1">CtfrT39</strain>
    </source>
</reference>
<sequence length="36" mass="4260">MPYDYDSLHLCSGRVPQIFKCSDRSLWNITRQDVNT</sequence>